<dbReference type="GO" id="GO:0031931">
    <property type="term" value="C:TORC1 complex"/>
    <property type="evidence" value="ECO:0007669"/>
    <property type="project" value="TreeGrafter"/>
</dbReference>
<dbReference type="InterPro" id="IPR003152">
    <property type="entry name" value="FATC_dom"/>
</dbReference>
<accession>K0SNX6</accession>
<dbReference type="InterPro" id="IPR050517">
    <property type="entry name" value="DDR_Repair_Kinase"/>
</dbReference>
<dbReference type="GO" id="GO:0016242">
    <property type="term" value="P:negative regulation of macroautophagy"/>
    <property type="evidence" value="ECO:0007669"/>
    <property type="project" value="TreeGrafter"/>
</dbReference>
<keyword evidence="4" id="KW-1185">Reference proteome</keyword>
<feature type="region of interest" description="Disordered" evidence="1">
    <location>
        <begin position="1"/>
        <end position="40"/>
    </location>
</feature>
<feature type="compositionally biased region" description="Acidic residues" evidence="1">
    <location>
        <begin position="8"/>
        <end position="21"/>
    </location>
</feature>
<protein>
    <recommendedName>
        <fullName evidence="2">FATC domain-containing protein</fullName>
    </recommendedName>
</protein>
<dbReference type="GO" id="GO:0031932">
    <property type="term" value="C:TORC2 complex"/>
    <property type="evidence" value="ECO:0007669"/>
    <property type="project" value="TreeGrafter"/>
</dbReference>
<feature type="domain" description="FATC" evidence="2">
    <location>
        <begin position="149"/>
        <end position="181"/>
    </location>
</feature>
<dbReference type="PANTHER" id="PTHR11139">
    <property type="entry name" value="ATAXIA TELANGIECTASIA MUTATED ATM -RELATED"/>
    <property type="match status" value="1"/>
</dbReference>
<dbReference type="GO" id="GO:0031929">
    <property type="term" value="P:TOR signaling"/>
    <property type="evidence" value="ECO:0007669"/>
    <property type="project" value="TreeGrafter"/>
</dbReference>
<organism evidence="3 4">
    <name type="scientific">Thalassiosira oceanica</name>
    <name type="common">Marine diatom</name>
    <dbReference type="NCBI Taxonomy" id="159749"/>
    <lineage>
        <taxon>Eukaryota</taxon>
        <taxon>Sar</taxon>
        <taxon>Stramenopiles</taxon>
        <taxon>Ochrophyta</taxon>
        <taxon>Bacillariophyta</taxon>
        <taxon>Coscinodiscophyceae</taxon>
        <taxon>Thalassiosirophycidae</taxon>
        <taxon>Thalassiosirales</taxon>
        <taxon>Thalassiosiraceae</taxon>
        <taxon>Thalassiosira</taxon>
    </lineage>
</organism>
<gene>
    <name evidence="3" type="ORF">THAOC_10844</name>
</gene>
<dbReference type="OrthoDB" id="381190at2759"/>
<evidence type="ECO:0000256" key="1">
    <source>
        <dbReference type="SAM" id="MobiDB-lite"/>
    </source>
</evidence>
<dbReference type="PANTHER" id="PTHR11139:SF9">
    <property type="entry name" value="SERINE_THREONINE-PROTEIN KINASE MTOR"/>
    <property type="match status" value="1"/>
</dbReference>
<proteinExistence type="predicted"/>
<sequence>MPEPIQEGQEEEDDDTQDDGSSDGSCLADEYQAPSTRKVATSAAAASHAKSLKMYSEMKSLAANFSTSSRIASLTGGTLVGASLEQGSMARSRVNKSVRQRELLSVLGYSGDQNSTEEALNERALKVIRRVQNKLAGTDFHPPGEDIGEPLDVQDQVQRLIAQATSSENLCQLFIGWCAFW</sequence>
<evidence type="ECO:0000313" key="3">
    <source>
        <dbReference type="EMBL" id="EJK68028.1"/>
    </source>
</evidence>
<dbReference type="GO" id="GO:0005737">
    <property type="term" value="C:cytoplasm"/>
    <property type="evidence" value="ECO:0007669"/>
    <property type="project" value="TreeGrafter"/>
</dbReference>
<evidence type="ECO:0000313" key="4">
    <source>
        <dbReference type="Proteomes" id="UP000266841"/>
    </source>
</evidence>
<dbReference type="Proteomes" id="UP000266841">
    <property type="component" value="Unassembled WGS sequence"/>
</dbReference>
<dbReference type="GO" id="GO:0005634">
    <property type="term" value="C:nucleus"/>
    <property type="evidence" value="ECO:0007669"/>
    <property type="project" value="TreeGrafter"/>
</dbReference>
<dbReference type="PROSITE" id="PS51190">
    <property type="entry name" value="FATC"/>
    <property type="match status" value="1"/>
</dbReference>
<comment type="caution">
    <text evidence="3">The sequence shown here is derived from an EMBL/GenBank/DDBJ whole genome shotgun (WGS) entry which is preliminary data.</text>
</comment>
<name>K0SNX6_THAOC</name>
<dbReference type="eggNOG" id="KOG0891">
    <property type="taxonomic scope" value="Eukaryota"/>
</dbReference>
<reference evidence="3 4" key="1">
    <citation type="journal article" date="2012" name="Genome Biol.">
        <title>Genome and low-iron response of an oceanic diatom adapted to chronic iron limitation.</title>
        <authorList>
            <person name="Lommer M."/>
            <person name="Specht M."/>
            <person name="Roy A.S."/>
            <person name="Kraemer L."/>
            <person name="Andreson R."/>
            <person name="Gutowska M.A."/>
            <person name="Wolf J."/>
            <person name="Bergner S.V."/>
            <person name="Schilhabel M.B."/>
            <person name="Klostermeier U.C."/>
            <person name="Beiko R.G."/>
            <person name="Rosenstiel P."/>
            <person name="Hippler M."/>
            <person name="Laroche J."/>
        </authorList>
    </citation>
    <scope>NUCLEOTIDE SEQUENCE [LARGE SCALE GENOMIC DNA]</scope>
    <source>
        <strain evidence="3 4">CCMP1005</strain>
    </source>
</reference>
<dbReference type="EMBL" id="AGNL01012189">
    <property type="protein sequence ID" value="EJK68028.1"/>
    <property type="molecule type" value="Genomic_DNA"/>
</dbReference>
<dbReference type="AlphaFoldDB" id="K0SNX6"/>
<dbReference type="GO" id="GO:0004674">
    <property type="term" value="F:protein serine/threonine kinase activity"/>
    <property type="evidence" value="ECO:0007669"/>
    <property type="project" value="TreeGrafter"/>
</dbReference>
<dbReference type="SMART" id="SM01343">
    <property type="entry name" value="FATC"/>
    <property type="match status" value="1"/>
</dbReference>
<evidence type="ECO:0000259" key="2">
    <source>
        <dbReference type="PROSITE" id="PS51190"/>
    </source>
</evidence>
<dbReference type="Pfam" id="PF02260">
    <property type="entry name" value="FATC"/>
    <property type="match status" value="1"/>
</dbReference>